<feature type="domain" description="ABM" evidence="1">
    <location>
        <begin position="3"/>
        <end position="103"/>
    </location>
</feature>
<dbReference type="PROSITE" id="PS51725">
    <property type="entry name" value="ABM"/>
    <property type="match status" value="1"/>
</dbReference>
<dbReference type="RefSeq" id="WP_050662551.1">
    <property type="nucleotide sequence ID" value="NZ_CP118494.1"/>
</dbReference>
<comment type="caution">
    <text evidence="2">The sequence shown here is derived from an EMBL/GenBank/DDBJ whole genome shotgun (WGS) entry which is preliminary data.</text>
</comment>
<dbReference type="PATRIC" id="fig|74031.6.peg.1682"/>
<dbReference type="InterPro" id="IPR050404">
    <property type="entry name" value="Heme-degrading_MO"/>
</dbReference>
<dbReference type="InterPro" id="IPR007138">
    <property type="entry name" value="ABM_dom"/>
</dbReference>
<dbReference type="STRING" id="74031.SAMN04488077_12612"/>
<gene>
    <name evidence="2" type="primary">mhuD</name>
    <name evidence="2" type="ORF">ROTO_16510</name>
</gene>
<proteinExistence type="predicted"/>
<dbReference type="SUPFAM" id="SSF54909">
    <property type="entry name" value="Dimeric alpha+beta barrel"/>
    <property type="match status" value="1"/>
</dbReference>
<evidence type="ECO:0000313" key="2">
    <source>
        <dbReference type="EMBL" id="KNX41806.1"/>
    </source>
</evidence>
<name>A0A0L6CVN9_9RHOB</name>
<sequence>MTFIAMNRFQVKPGHEAEFERMWAERESHLAEVPGFREFRLLKGPEGEGHRLYSSHVIWESRDAFDAWTKSEAFRAAHKDAGNRTTRDALMGPPQFEGFETVLEEH</sequence>
<dbReference type="EMBL" id="LGVV01000017">
    <property type="protein sequence ID" value="KNX41806.1"/>
    <property type="molecule type" value="Genomic_DNA"/>
</dbReference>
<protein>
    <submittedName>
        <fullName evidence="2">Heme-degrading monooxygenase HmoB</fullName>
        <ecNumber evidence="2">1.14.99.3</ecNumber>
    </submittedName>
</protein>
<keyword evidence="2" id="KW-0560">Oxidoreductase</keyword>
<reference evidence="3" key="1">
    <citation type="submission" date="2015-07" db="EMBL/GenBank/DDBJ databases">
        <title>Draft Genome Sequence of Roseovarius tolerans EL-164, a producer of N-Acylated Alanine Methyl Esters (NAMEs).</title>
        <authorList>
            <person name="Voget S."/>
            <person name="Bruns H."/>
            <person name="Wagner-Doebler I."/>
            <person name="Schulz S."/>
            <person name="Daniel R."/>
        </authorList>
    </citation>
    <scope>NUCLEOTIDE SEQUENCE [LARGE SCALE GENOMIC DNA]</scope>
    <source>
        <strain evidence="3">EL-164</strain>
    </source>
</reference>
<dbReference type="Proteomes" id="UP000037046">
    <property type="component" value="Unassembled WGS sequence"/>
</dbReference>
<evidence type="ECO:0000259" key="1">
    <source>
        <dbReference type="PROSITE" id="PS51725"/>
    </source>
</evidence>
<dbReference type="GO" id="GO:0004497">
    <property type="term" value="F:monooxygenase activity"/>
    <property type="evidence" value="ECO:0007669"/>
    <property type="project" value="UniProtKB-KW"/>
</dbReference>
<dbReference type="InterPro" id="IPR011008">
    <property type="entry name" value="Dimeric_a/b-barrel"/>
</dbReference>
<evidence type="ECO:0000313" key="3">
    <source>
        <dbReference type="Proteomes" id="UP000037046"/>
    </source>
</evidence>
<dbReference type="Gene3D" id="3.30.70.100">
    <property type="match status" value="1"/>
</dbReference>
<keyword evidence="2" id="KW-0503">Monooxygenase</keyword>
<organism evidence="2 3">
    <name type="scientific">Roseovarius tolerans</name>
    <dbReference type="NCBI Taxonomy" id="74031"/>
    <lineage>
        <taxon>Bacteria</taxon>
        <taxon>Pseudomonadati</taxon>
        <taxon>Pseudomonadota</taxon>
        <taxon>Alphaproteobacteria</taxon>
        <taxon>Rhodobacterales</taxon>
        <taxon>Roseobacteraceae</taxon>
        <taxon>Roseovarius</taxon>
    </lineage>
</organism>
<keyword evidence="3" id="KW-1185">Reference proteome</keyword>
<dbReference type="PANTHER" id="PTHR34474:SF2">
    <property type="entry name" value="SIGNAL TRANSDUCTION PROTEIN TRAP"/>
    <property type="match status" value="1"/>
</dbReference>
<dbReference type="OrthoDB" id="9798115at2"/>
<dbReference type="EC" id="1.14.99.3" evidence="2"/>
<accession>A0A0L6CVN9</accession>
<dbReference type="AlphaFoldDB" id="A0A0L6CVN9"/>
<dbReference type="Pfam" id="PF03992">
    <property type="entry name" value="ABM"/>
    <property type="match status" value="1"/>
</dbReference>
<dbReference type="PANTHER" id="PTHR34474">
    <property type="entry name" value="SIGNAL TRANSDUCTION PROTEIN TRAP"/>
    <property type="match status" value="1"/>
</dbReference>